<feature type="domain" description="Bacterial bifunctional deaminase-reductase C-terminal" evidence="4">
    <location>
        <begin position="32"/>
        <end position="222"/>
    </location>
</feature>
<name>A0ABP9PHC8_9ACTN</name>
<dbReference type="PANTHER" id="PTHR38011:SF7">
    <property type="entry name" value="2,5-DIAMINO-6-RIBOSYLAMINO-4(3H)-PYRIMIDINONE 5'-PHOSPHATE REDUCTASE"/>
    <property type="match status" value="1"/>
</dbReference>
<comment type="pathway">
    <text evidence="1">Cofactor biosynthesis; riboflavin biosynthesis.</text>
</comment>
<evidence type="ECO:0000256" key="3">
    <source>
        <dbReference type="ARBA" id="ARBA00023002"/>
    </source>
</evidence>
<sequence length="249" mass="26380">MIHGPEGYPTGSLDDDAVLGAYPWPVDDGERRWVRAMMVTTLDGASAGPDGLSGSISSSVDKQVFDAVRRRADAVLVGASTIREEGYGAMRAKPEDADQRAAHDQRPAPVLAIVSGSLDLPWDSELFAESSERPVVLTGADPDADALARAREHAHVVTAPDDVTPQFLVDALTGRGLPRIVCEGGPGLLESLVRADVVDEADITLSPTFAGLGERKQTDGLPAVVGFDLVHVLEAEGFLMNRYVRGSGR</sequence>
<proteinExistence type="predicted"/>
<dbReference type="Gene3D" id="3.40.430.10">
    <property type="entry name" value="Dihydrofolate Reductase, subunit A"/>
    <property type="match status" value="1"/>
</dbReference>
<dbReference type="InterPro" id="IPR024072">
    <property type="entry name" value="DHFR-like_dom_sf"/>
</dbReference>
<protein>
    <submittedName>
        <fullName evidence="5">Pyrimidine reductase family protein</fullName>
    </submittedName>
</protein>
<dbReference type="PANTHER" id="PTHR38011">
    <property type="entry name" value="DIHYDROFOLATE REDUCTASE FAMILY PROTEIN (AFU_ORTHOLOGUE AFUA_8G06820)"/>
    <property type="match status" value="1"/>
</dbReference>
<reference evidence="6" key="1">
    <citation type="journal article" date="2019" name="Int. J. Syst. Evol. Microbiol.">
        <title>The Global Catalogue of Microorganisms (GCM) 10K type strain sequencing project: providing services to taxonomists for standard genome sequencing and annotation.</title>
        <authorList>
            <consortium name="The Broad Institute Genomics Platform"/>
            <consortium name="The Broad Institute Genome Sequencing Center for Infectious Disease"/>
            <person name="Wu L."/>
            <person name="Ma J."/>
        </authorList>
    </citation>
    <scope>NUCLEOTIDE SEQUENCE [LARGE SCALE GENOMIC DNA]</scope>
    <source>
        <strain evidence="6">JCM 18459</strain>
    </source>
</reference>
<evidence type="ECO:0000313" key="5">
    <source>
        <dbReference type="EMBL" id="GAA5146647.1"/>
    </source>
</evidence>
<gene>
    <name evidence="5" type="ORF">GCM10023340_17830</name>
</gene>
<dbReference type="InterPro" id="IPR050765">
    <property type="entry name" value="Riboflavin_Biosynth_HTPR"/>
</dbReference>
<keyword evidence="2" id="KW-0521">NADP</keyword>
<dbReference type="InterPro" id="IPR002734">
    <property type="entry name" value="RibDG_C"/>
</dbReference>
<evidence type="ECO:0000256" key="1">
    <source>
        <dbReference type="ARBA" id="ARBA00005104"/>
    </source>
</evidence>
<dbReference type="SUPFAM" id="SSF53597">
    <property type="entry name" value="Dihydrofolate reductase-like"/>
    <property type="match status" value="1"/>
</dbReference>
<evidence type="ECO:0000256" key="2">
    <source>
        <dbReference type="ARBA" id="ARBA00022857"/>
    </source>
</evidence>
<dbReference type="EMBL" id="BAABKG010000002">
    <property type="protein sequence ID" value="GAA5146647.1"/>
    <property type="molecule type" value="Genomic_DNA"/>
</dbReference>
<evidence type="ECO:0000259" key="4">
    <source>
        <dbReference type="Pfam" id="PF01872"/>
    </source>
</evidence>
<keyword evidence="6" id="KW-1185">Reference proteome</keyword>
<evidence type="ECO:0000313" key="6">
    <source>
        <dbReference type="Proteomes" id="UP001500221"/>
    </source>
</evidence>
<dbReference type="RefSeq" id="WP_345458269.1">
    <property type="nucleotide sequence ID" value="NZ_BAABKG010000002.1"/>
</dbReference>
<accession>A0ABP9PHC8</accession>
<dbReference type="Pfam" id="PF01872">
    <property type="entry name" value="RibD_C"/>
    <property type="match status" value="1"/>
</dbReference>
<comment type="caution">
    <text evidence="5">The sequence shown here is derived from an EMBL/GenBank/DDBJ whole genome shotgun (WGS) entry which is preliminary data.</text>
</comment>
<keyword evidence="3" id="KW-0560">Oxidoreductase</keyword>
<dbReference type="Proteomes" id="UP001500221">
    <property type="component" value="Unassembled WGS sequence"/>
</dbReference>
<organism evidence="5 6">
    <name type="scientific">Nocardioides marinquilinus</name>
    <dbReference type="NCBI Taxonomy" id="1210400"/>
    <lineage>
        <taxon>Bacteria</taxon>
        <taxon>Bacillati</taxon>
        <taxon>Actinomycetota</taxon>
        <taxon>Actinomycetes</taxon>
        <taxon>Propionibacteriales</taxon>
        <taxon>Nocardioidaceae</taxon>
        <taxon>Nocardioides</taxon>
    </lineage>
</organism>